<keyword evidence="7 10" id="KW-0472">Membrane</keyword>
<dbReference type="GO" id="GO:0004984">
    <property type="term" value="F:olfactory receptor activity"/>
    <property type="evidence" value="ECO:0007669"/>
    <property type="project" value="InterPro"/>
</dbReference>
<dbReference type="KEGG" id="dqu:106740660"/>
<feature type="transmembrane region" description="Helical" evidence="10">
    <location>
        <begin position="88"/>
        <end position="110"/>
    </location>
</feature>
<keyword evidence="4 10" id="KW-0812">Transmembrane</keyword>
<dbReference type="Proteomes" id="UP000515204">
    <property type="component" value="Unplaced"/>
</dbReference>
<sequence>MVDCGRKNAHTLVGDATGQNKSHVADFYYAIQISVCLLKPIGAWPLSDDETSRSKIALHKVLMTIAISLQIFTIVPWIVLIVKEKWGIILILRTMCPLIFTVTIFARYVLLLWHQHQLKSCVVCVADDWRHAIFSEDREIMLANARLGRTFGIVSVVFMFSCGILFYMLPLALPNIITEDNVTIRLHPSPCEFLVFDSQASPAYEIVYCLQFLSGFTVYSAFCGICSLMAHFVTHICGQCDILGAFFEETVDGGKHNGASIDGRIATAVSRHLRLLKMVSNVSGLFTEICLMEFINASCNICLLGYYIITVR</sequence>
<feature type="transmembrane region" description="Helical" evidence="10">
    <location>
        <begin position="61"/>
        <end position="82"/>
    </location>
</feature>
<reference evidence="12" key="1">
    <citation type="submission" date="2025-08" db="UniProtKB">
        <authorList>
            <consortium name="RefSeq"/>
        </authorList>
    </citation>
    <scope>IDENTIFICATION</scope>
</reference>
<dbReference type="GO" id="GO:0005549">
    <property type="term" value="F:odorant binding"/>
    <property type="evidence" value="ECO:0007669"/>
    <property type="project" value="InterPro"/>
</dbReference>
<evidence type="ECO:0000256" key="3">
    <source>
        <dbReference type="ARBA" id="ARBA00022606"/>
    </source>
</evidence>
<keyword evidence="2" id="KW-1003">Cell membrane</keyword>
<dbReference type="GO" id="GO:0007165">
    <property type="term" value="P:signal transduction"/>
    <property type="evidence" value="ECO:0007669"/>
    <property type="project" value="UniProtKB-KW"/>
</dbReference>
<evidence type="ECO:0000313" key="11">
    <source>
        <dbReference type="Proteomes" id="UP000515204"/>
    </source>
</evidence>
<organism evidence="11 12">
    <name type="scientific">Dinoponera quadriceps</name>
    <name type="common">South American ant</name>
    <dbReference type="NCBI Taxonomy" id="609295"/>
    <lineage>
        <taxon>Eukaryota</taxon>
        <taxon>Metazoa</taxon>
        <taxon>Ecdysozoa</taxon>
        <taxon>Arthropoda</taxon>
        <taxon>Hexapoda</taxon>
        <taxon>Insecta</taxon>
        <taxon>Pterygota</taxon>
        <taxon>Neoptera</taxon>
        <taxon>Endopterygota</taxon>
        <taxon>Hymenoptera</taxon>
        <taxon>Apocrita</taxon>
        <taxon>Aculeata</taxon>
        <taxon>Formicoidea</taxon>
        <taxon>Formicidae</taxon>
        <taxon>Ponerinae</taxon>
        <taxon>Ponerini</taxon>
        <taxon>Dinoponera</taxon>
    </lineage>
</organism>
<evidence type="ECO:0000256" key="10">
    <source>
        <dbReference type="SAM" id="Phobius"/>
    </source>
</evidence>
<dbReference type="GeneID" id="106740660"/>
<dbReference type="RefSeq" id="XP_014467408.1">
    <property type="nucleotide sequence ID" value="XM_014611922.1"/>
</dbReference>
<dbReference type="PANTHER" id="PTHR21137">
    <property type="entry name" value="ODORANT RECEPTOR"/>
    <property type="match status" value="1"/>
</dbReference>
<feature type="transmembrane region" description="Helical" evidence="10">
    <location>
        <begin position="151"/>
        <end position="173"/>
    </location>
</feature>
<evidence type="ECO:0000256" key="2">
    <source>
        <dbReference type="ARBA" id="ARBA00022475"/>
    </source>
</evidence>
<keyword evidence="6 10" id="KW-1133">Transmembrane helix</keyword>
<evidence type="ECO:0000256" key="4">
    <source>
        <dbReference type="ARBA" id="ARBA00022692"/>
    </source>
</evidence>
<keyword evidence="5" id="KW-0552">Olfaction</keyword>
<gene>
    <name evidence="12" type="primary">LOC106740660</name>
</gene>
<keyword evidence="8" id="KW-0675">Receptor</keyword>
<evidence type="ECO:0000313" key="12">
    <source>
        <dbReference type="RefSeq" id="XP_014467408.1"/>
    </source>
</evidence>
<keyword evidence="3" id="KW-0716">Sensory transduction</keyword>
<evidence type="ECO:0000256" key="9">
    <source>
        <dbReference type="ARBA" id="ARBA00023224"/>
    </source>
</evidence>
<dbReference type="AlphaFoldDB" id="A0A6P3WMS7"/>
<comment type="subcellular location">
    <subcellularLocation>
        <location evidence="1">Cell membrane</location>
        <topology evidence="1">Multi-pass membrane protein</topology>
    </subcellularLocation>
</comment>
<evidence type="ECO:0000256" key="8">
    <source>
        <dbReference type="ARBA" id="ARBA00023170"/>
    </source>
</evidence>
<name>A0A6P3WMS7_DINQU</name>
<accession>A0A6P3WMS7</accession>
<proteinExistence type="predicted"/>
<protein>
    <submittedName>
        <fullName evidence="12">Uncharacterized protein LOC106740660</fullName>
    </submittedName>
</protein>
<evidence type="ECO:0000256" key="7">
    <source>
        <dbReference type="ARBA" id="ARBA00023136"/>
    </source>
</evidence>
<evidence type="ECO:0000256" key="6">
    <source>
        <dbReference type="ARBA" id="ARBA00022989"/>
    </source>
</evidence>
<evidence type="ECO:0000256" key="1">
    <source>
        <dbReference type="ARBA" id="ARBA00004651"/>
    </source>
</evidence>
<dbReference type="InterPro" id="IPR004117">
    <property type="entry name" value="7tm6_olfct_rcpt"/>
</dbReference>
<evidence type="ECO:0000256" key="5">
    <source>
        <dbReference type="ARBA" id="ARBA00022725"/>
    </source>
</evidence>
<dbReference type="Pfam" id="PF02949">
    <property type="entry name" value="7tm_6"/>
    <property type="match status" value="1"/>
</dbReference>
<dbReference type="PANTHER" id="PTHR21137:SF35">
    <property type="entry name" value="ODORANT RECEPTOR 19A-RELATED"/>
    <property type="match status" value="1"/>
</dbReference>
<keyword evidence="11" id="KW-1185">Reference proteome</keyword>
<dbReference type="GO" id="GO:0005886">
    <property type="term" value="C:plasma membrane"/>
    <property type="evidence" value="ECO:0007669"/>
    <property type="project" value="UniProtKB-SubCell"/>
</dbReference>
<dbReference type="OrthoDB" id="6617147at2759"/>
<keyword evidence="9" id="KW-0807">Transducer</keyword>